<evidence type="ECO:0000256" key="2">
    <source>
        <dbReference type="ARBA" id="ARBA00022801"/>
    </source>
</evidence>
<dbReference type="SUPFAM" id="SSF54637">
    <property type="entry name" value="Thioesterase/thiol ester dehydrase-isomerase"/>
    <property type="match status" value="1"/>
</dbReference>
<dbReference type="RefSeq" id="WP_247340484.1">
    <property type="nucleotide sequence ID" value="NZ_CP095550.1"/>
</dbReference>
<dbReference type="Pfam" id="PF13279">
    <property type="entry name" value="4HBT_2"/>
    <property type="match status" value="1"/>
</dbReference>
<comment type="caution">
    <text evidence="3">The sequence shown here is derived from an EMBL/GenBank/DDBJ whole genome shotgun (WGS) entry which is preliminary data.</text>
</comment>
<dbReference type="InterPro" id="IPR029069">
    <property type="entry name" value="HotDog_dom_sf"/>
</dbReference>
<reference evidence="4" key="1">
    <citation type="journal article" date="2019" name="Int. J. Syst. Evol. Microbiol.">
        <title>The Global Catalogue of Microorganisms (GCM) 10K type strain sequencing project: providing services to taxonomists for standard genome sequencing and annotation.</title>
        <authorList>
            <consortium name="The Broad Institute Genomics Platform"/>
            <consortium name="The Broad Institute Genome Sequencing Center for Infectious Disease"/>
            <person name="Wu L."/>
            <person name="Ma J."/>
        </authorList>
    </citation>
    <scope>NUCLEOTIDE SEQUENCE [LARGE SCALE GENOMIC DNA]</scope>
    <source>
        <strain evidence="4">CGMCC 1.15474</strain>
    </source>
</reference>
<dbReference type="PANTHER" id="PTHR31793:SF27">
    <property type="entry name" value="NOVEL THIOESTERASE SUPERFAMILY DOMAIN AND SAPOSIN A-TYPE DOMAIN CONTAINING PROTEIN (0610012H03RIK)"/>
    <property type="match status" value="1"/>
</dbReference>
<evidence type="ECO:0000256" key="1">
    <source>
        <dbReference type="ARBA" id="ARBA00005953"/>
    </source>
</evidence>
<keyword evidence="2 3" id="KW-0378">Hydrolase</keyword>
<gene>
    <name evidence="3" type="ORF">ACFSKK_18520</name>
</gene>
<evidence type="ECO:0000313" key="3">
    <source>
        <dbReference type="EMBL" id="MFD2215682.1"/>
    </source>
</evidence>
<dbReference type="Proteomes" id="UP001597318">
    <property type="component" value="Unassembled WGS sequence"/>
</dbReference>
<dbReference type="CDD" id="cd00586">
    <property type="entry name" value="4HBT"/>
    <property type="match status" value="1"/>
</dbReference>
<dbReference type="EC" id="3.1.2.-" evidence="3"/>
<comment type="similarity">
    <text evidence="1">Belongs to the 4-hydroxybenzoyl-CoA thioesterase family.</text>
</comment>
<proteinExistence type="inferred from homology"/>
<name>A0ABW5C0K9_9BACI</name>
<dbReference type="EMBL" id="JBHUIK010000004">
    <property type="protein sequence ID" value="MFD2215682.1"/>
    <property type="molecule type" value="Genomic_DNA"/>
</dbReference>
<dbReference type="Gene3D" id="3.10.129.10">
    <property type="entry name" value="Hotdog Thioesterase"/>
    <property type="match status" value="1"/>
</dbReference>
<dbReference type="InterPro" id="IPR050563">
    <property type="entry name" value="4-hydroxybenzoyl-CoA_TE"/>
</dbReference>
<dbReference type="PANTHER" id="PTHR31793">
    <property type="entry name" value="4-HYDROXYBENZOYL-COA THIOESTERASE FAMILY MEMBER"/>
    <property type="match status" value="1"/>
</dbReference>
<dbReference type="GO" id="GO:0016787">
    <property type="term" value="F:hydrolase activity"/>
    <property type="evidence" value="ECO:0007669"/>
    <property type="project" value="UniProtKB-KW"/>
</dbReference>
<protein>
    <submittedName>
        <fullName evidence="3">Acyl-CoA thioesterase</fullName>
        <ecNumber evidence="3">3.1.2.-</ecNumber>
    </submittedName>
</protein>
<evidence type="ECO:0000313" key="4">
    <source>
        <dbReference type="Proteomes" id="UP001597318"/>
    </source>
</evidence>
<sequence>MRKSEYQFSVTWGDTDAAGIVFYPTFYKWMDTATHHLFSSIGYPTSELFTIKKIGLPLIKTTCDFKQPLFFEDKLTIHSEMKEIHNKVFLVEHTFQKDDNIVAIGTELRAWGDLSGEKPKAVAIPNEVRQLLEHE</sequence>
<accession>A0ABW5C0K9</accession>
<organism evidence="3 4">
    <name type="scientific">Metabacillus endolithicus</name>
    <dbReference type="NCBI Taxonomy" id="1535204"/>
    <lineage>
        <taxon>Bacteria</taxon>
        <taxon>Bacillati</taxon>
        <taxon>Bacillota</taxon>
        <taxon>Bacilli</taxon>
        <taxon>Bacillales</taxon>
        <taxon>Bacillaceae</taxon>
        <taxon>Metabacillus</taxon>
    </lineage>
</organism>
<keyword evidence="4" id="KW-1185">Reference proteome</keyword>